<dbReference type="InterPro" id="IPR056000">
    <property type="entry name" value="DUF7578"/>
</dbReference>
<dbReference type="Pfam" id="PF07999">
    <property type="entry name" value="RHSP"/>
    <property type="match status" value="1"/>
</dbReference>
<feature type="domain" description="Retrotransposon hot spot protein,C-terminal" evidence="3">
    <location>
        <begin position="471"/>
        <end position="767"/>
    </location>
</feature>
<gene>
    <name evidence="6" type="ORF">ECC02_008571</name>
</gene>
<dbReference type="AlphaFoldDB" id="A0A7J6XW37"/>
<evidence type="ECO:0000256" key="2">
    <source>
        <dbReference type="SAM" id="MobiDB-lite"/>
    </source>
</evidence>
<dbReference type="Proteomes" id="UP000583944">
    <property type="component" value="Unassembled WGS sequence"/>
</dbReference>
<dbReference type="VEuPathDB" id="TriTrypDB:ECC02_008571"/>
<evidence type="ECO:0000259" key="4">
    <source>
        <dbReference type="Pfam" id="PF20445"/>
    </source>
</evidence>
<dbReference type="InterPro" id="IPR046835">
    <property type="entry name" value="RHS_N"/>
</dbReference>
<dbReference type="NCBIfam" id="TIGR01631">
    <property type="entry name" value="Trypano_RHS"/>
    <property type="match status" value="2"/>
</dbReference>
<dbReference type="Pfam" id="PF20445">
    <property type="entry name" value="RHS_N"/>
    <property type="match status" value="1"/>
</dbReference>
<feature type="region of interest" description="Disordered" evidence="2">
    <location>
        <begin position="1"/>
        <end position="50"/>
    </location>
</feature>
<comment type="caution">
    <text evidence="6">The sequence shown here is derived from an EMBL/GenBank/DDBJ whole genome shotgun (WGS) entry which is preliminary data.</text>
</comment>
<dbReference type="PANTHER" id="PTHR33129:SF3">
    <property type="entry name" value="HOT SPOT (RHS) PROTEIN, PUTATIVE-RELATED"/>
    <property type="match status" value="1"/>
</dbReference>
<accession>A0A7J6XW37</accession>
<evidence type="ECO:0000313" key="6">
    <source>
        <dbReference type="EMBL" id="KAF5218523.1"/>
    </source>
</evidence>
<organism evidence="6 7">
    <name type="scientific">Trypanosoma cruzi</name>
    <dbReference type="NCBI Taxonomy" id="5693"/>
    <lineage>
        <taxon>Eukaryota</taxon>
        <taxon>Discoba</taxon>
        <taxon>Euglenozoa</taxon>
        <taxon>Kinetoplastea</taxon>
        <taxon>Metakinetoplastina</taxon>
        <taxon>Trypanosomatida</taxon>
        <taxon>Trypanosomatidae</taxon>
        <taxon>Trypanosoma</taxon>
        <taxon>Schizotrypanum</taxon>
    </lineage>
</organism>
<evidence type="ECO:0000259" key="3">
    <source>
        <dbReference type="Pfam" id="PF07999"/>
    </source>
</evidence>
<evidence type="ECO:0000256" key="1">
    <source>
        <dbReference type="SAM" id="Coils"/>
    </source>
</evidence>
<sequence>MSGRPEEGIYGNLESQSSNFSQGGRRRARSEFEGETDYSSATRRRLEEMHRPQWTMSSRVEDILLEGSTNRTDMKLNEFLRSKLGGTAAVGEDYNVTMEAFVQEPDAYVQDQQFLRRIVNLTAYQLLKLELERELEKRKILLEAIHKLDDEGVFSLEQWRDYEGKDTVTPHAKGKLNGVLTQVQREEKREAEERLRREEEEMQRRLQEMKYTISTTIEEVLFKGRVRVKERKLNDFLLVRFGGRGVVDTKDNVVLEEFVKEPARYIHDAGVLNEIKTTDAYLRIEGAVRDEKDKEEDVRRLKQAGVSNLQKWSEAAEQIKESVHEITKSFLDAAAEEARNPTSTVVSIKLEGVYESVYNARWHHVMKVPEDNGMGMKVEEGKPEQSWTYKEVGQTLEKDDGVQQSGTPRIRLMVLTSDKRWPYTMNGPHRAGIDLCVNCEVERVWQIVERDLTKWFSNFDSTLNPSPVPCVLIGTPGIGKSMNAGSYLLYQLLQCDVRKLQVVVQCFGETAYVFDKTSRAVRKYEGEITSKNVISSLWRCGMKGYIIYDVAKIGTPPDAGFAPYDGWGMIVVSSPKVNNYAKWENQLQAARIIMNCPDEMDVKAMCAWMKRGVKPDKQAKYWKMVEKHMEKVGPIPRHIFDANKYGKRTQDVMRALKWINLGDQGKYFTLGGEKEWYSEDPSQKLLKIVRVREDGPFEDFSNAPICNYLGVLTVSRLTKVLSAHDIFFLVLGMKNVVQSAALEKYSLSVFLRVEFVTSIVKDLKELKPPSPSKPRSSVLTLNPQGYPTEAAAITELKFIDGPQELKYRVLYIPTIPNFPLVDGFFFLKSPRKTLVGLQMTTASAHHTITSTVNLFTEHLSKYFDGWERFAQGLSWDIIYIQHADSKPMKNWQRCDYVNSRNKTDAEKKIVAFWNGRVHQYQVILKGKFPEAIKFSHDDLPEGDRKGKKFEKNK</sequence>
<dbReference type="PANTHER" id="PTHR33129">
    <property type="entry name" value="PROTEIN KINASE DOMAIN-CONTAINING PROTEIN-RELATED"/>
    <property type="match status" value="1"/>
</dbReference>
<dbReference type="InterPro" id="IPR046836">
    <property type="entry name" value="RHS_C"/>
</dbReference>
<protein>
    <recommendedName>
        <fullName evidence="8">Retrotransposon hot spot (RHS) protein</fullName>
    </recommendedName>
</protein>
<feature type="coiled-coil region" evidence="1">
    <location>
        <begin position="181"/>
        <end position="212"/>
    </location>
</feature>
<reference evidence="6 7" key="1">
    <citation type="journal article" date="2019" name="Genome Biol. Evol.">
        <title>Nanopore Sequencing Significantly Improves Genome Assembly of the Protozoan Parasite Trypanosoma cruzi.</title>
        <authorList>
            <person name="Diaz-Viraque F."/>
            <person name="Pita S."/>
            <person name="Greif G."/>
            <person name="de Souza R.C.M."/>
            <person name="Iraola G."/>
            <person name="Robello C."/>
        </authorList>
    </citation>
    <scope>NUCLEOTIDE SEQUENCE [LARGE SCALE GENOMIC DNA]</scope>
    <source>
        <strain evidence="6 7">Berenice</strain>
    </source>
</reference>
<feature type="domain" description="DUF7578" evidence="5">
    <location>
        <begin position="71"/>
        <end position="133"/>
    </location>
</feature>
<dbReference type="InterPro" id="IPR052980">
    <property type="entry name" value="Crinkler_effector"/>
</dbReference>
<dbReference type="EMBL" id="JABDHM010000094">
    <property type="protein sequence ID" value="KAF5218523.1"/>
    <property type="molecule type" value="Genomic_DNA"/>
</dbReference>
<feature type="compositionally biased region" description="Polar residues" evidence="2">
    <location>
        <begin position="13"/>
        <end position="22"/>
    </location>
</feature>
<proteinExistence type="predicted"/>
<dbReference type="Pfam" id="PF24466">
    <property type="entry name" value="DUF7578"/>
    <property type="match status" value="2"/>
</dbReference>
<evidence type="ECO:0008006" key="8">
    <source>
        <dbReference type="Google" id="ProtNLM"/>
    </source>
</evidence>
<feature type="domain" description="Retrotransposon hot spot protein N-terminal" evidence="4">
    <location>
        <begin position="354"/>
        <end position="458"/>
    </location>
</feature>
<evidence type="ECO:0000313" key="7">
    <source>
        <dbReference type="Proteomes" id="UP000583944"/>
    </source>
</evidence>
<evidence type="ECO:0000259" key="5">
    <source>
        <dbReference type="Pfam" id="PF24466"/>
    </source>
</evidence>
<dbReference type="VEuPathDB" id="TriTrypDB:BCY84_10021"/>
<dbReference type="InterPro" id="IPR006518">
    <property type="entry name" value="Trypano_RHS"/>
</dbReference>
<feature type="domain" description="DUF7578" evidence="5">
    <location>
        <begin position="227"/>
        <end position="291"/>
    </location>
</feature>
<name>A0A7J6XW37_TRYCR</name>
<keyword evidence="1" id="KW-0175">Coiled coil</keyword>